<accession>A0A7Y9DK59</accession>
<evidence type="ECO:0000313" key="2">
    <source>
        <dbReference type="EMBL" id="NYD22077.1"/>
    </source>
</evidence>
<dbReference type="InterPro" id="IPR029058">
    <property type="entry name" value="AB_hydrolase_fold"/>
</dbReference>
<feature type="transmembrane region" description="Helical" evidence="1">
    <location>
        <begin position="12"/>
        <end position="31"/>
    </location>
</feature>
<dbReference type="AlphaFoldDB" id="A0A7Y9DK59"/>
<feature type="transmembrane region" description="Helical" evidence="1">
    <location>
        <begin position="38"/>
        <end position="60"/>
    </location>
</feature>
<sequence>MDLSSTTTQAVAVGAAVAATAAVVVSWRALARRGPWAVLARTAALAGVNATVLAAVFLVVNSRFGLYSSWSDLLGVAPATTTTTTSTTTTSTGVLPGHDGRVVSVEVPGPASGTTGRVLLVLPPGYGRVPAPAGGYPVIEAFHGWPGTPQQWLDAMGLLPSLDAVVADHQLAEPIVVVPDLEIPAGRDTECVDGRPGEPQLETWLAQDVPAFVQSHYPTRRGADGWATAGLSMGGWCADEVALLHPQRFGAAITFGGYDRLDLGSWRPFTANSPQARRYDLLALAATDPPAVKLWALASRSDALAWPSTSAMAAAAHGPLQVTLVTQQQGGHRTSVWAGFVPQALRWLGANEAGFAPAP</sequence>
<reference evidence="2 3" key="1">
    <citation type="submission" date="2020-07" db="EMBL/GenBank/DDBJ databases">
        <title>Sequencing the genomes of 1000 actinobacteria strains.</title>
        <authorList>
            <person name="Klenk H.-P."/>
        </authorList>
    </citation>
    <scope>NUCLEOTIDE SEQUENCE [LARGE SCALE GENOMIC DNA]</scope>
    <source>
        <strain evidence="2 3">DSM 7487</strain>
    </source>
</reference>
<name>A0A7Y9DK59_9ACTN</name>
<evidence type="ECO:0000256" key="1">
    <source>
        <dbReference type="SAM" id="Phobius"/>
    </source>
</evidence>
<dbReference type="GO" id="GO:0016747">
    <property type="term" value="F:acyltransferase activity, transferring groups other than amino-acyl groups"/>
    <property type="evidence" value="ECO:0007669"/>
    <property type="project" value="TreeGrafter"/>
</dbReference>
<protein>
    <submittedName>
        <fullName evidence="2">Enterochelin esterase-like enzyme</fullName>
    </submittedName>
</protein>
<keyword evidence="1" id="KW-0472">Membrane</keyword>
<evidence type="ECO:0000313" key="3">
    <source>
        <dbReference type="Proteomes" id="UP000521922"/>
    </source>
</evidence>
<gene>
    <name evidence="2" type="ORF">BJ968_001617</name>
</gene>
<dbReference type="InterPro" id="IPR000801">
    <property type="entry name" value="Esterase-like"/>
</dbReference>
<dbReference type="Pfam" id="PF00756">
    <property type="entry name" value="Esterase"/>
    <property type="match status" value="1"/>
</dbReference>
<dbReference type="RefSeq" id="WP_179750796.1">
    <property type="nucleotide sequence ID" value="NZ_BAAAGN010000005.1"/>
</dbReference>
<keyword evidence="1" id="KW-1133">Transmembrane helix</keyword>
<dbReference type="SUPFAM" id="SSF53474">
    <property type="entry name" value="alpha/beta-Hydrolases"/>
    <property type="match status" value="1"/>
</dbReference>
<dbReference type="PANTHER" id="PTHR48098:SF1">
    <property type="entry name" value="DIACYLGLYCEROL ACYLTRANSFERASE_MYCOLYLTRANSFERASE AG85A"/>
    <property type="match status" value="1"/>
</dbReference>
<comment type="caution">
    <text evidence="2">The sequence shown here is derived from an EMBL/GenBank/DDBJ whole genome shotgun (WGS) entry which is preliminary data.</text>
</comment>
<dbReference type="InterPro" id="IPR050583">
    <property type="entry name" value="Mycobacterial_A85_antigen"/>
</dbReference>
<keyword evidence="1" id="KW-0812">Transmembrane</keyword>
<dbReference type="PANTHER" id="PTHR48098">
    <property type="entry name" value="ENTEROCHELIN ESTERASE-RELATED"/>
    <property type="match status" value="1"/>
</dbReference>
<proteinExistence type="predicted"/>
<dbReference type="EMBL" id="JACCBB010000001">
    <property type="protein sequence ID" value="NYD22077.1"/>
    <property type="molecule type" value="Genomic_DNA"/>
</dbReference>
<organism evidence="2 3">
    <name type="scientific">Kineococcus aurantiacus</name>
    <dbReference type="NCBI Taxonomy" id="37633"/>
    <lineage>
        <taxon>Bacteria</taxon>
        <taxon>Bacillati</taxon>
        <taxon>Actinomycetota</taxon>
        <taxon>Actinomycetes</taxon>
        <taxon>Kineosporiales</taxon>
        <taxon>Kineosporiaceae</taxon>
        <taxon>Kineococcus</taxon>
    </lineage>
</organism>
<dbReference type="Gene3D" id="3.40.50.1820">
    <property type="entry name" value="alpha/beta hydrolase"/>
    <property type="match status" value="1"/>
</dbReference>
<keyword evidence="3" id="KW-1185">Reference proteome</keyword>
<dbReference type="Proteomes" id="UP000521922">
    <property type="component" value="Unassembled WGS sequence"/>
</dbReference>